<dbReference type="STRING" id="354355.SAMN05660816_00318"/>
<comment type="caution">
    <text evidence="2">The sequence shown here is derived from an EMBL/GenBank/DDBJ whole genome shotgun (WGS) entry which is preliminary data.</text>
</comment>
<evidence type="ECO:0000313" key="3">
    <source>
        <dbReference type="Proteomes" id="UP000192610"/>
    </source>
</evidence>
<feature type="domain" description="Glycosyl transferase family 1" evidence="1">
    <location>
        <begin position="229"/>
        <end position="383"/>
    </location>
</feature>
<dbReference type="AlphaFoldDB" id="A0A1V9EXI8"/>
<organism evidence="2 3">
    <name type="scientific">Niastella yeongjuensis</name>
    <dbReference type="NCBI Taxonomy" id="354355"/>
    <lineage>
        <taxon>Bacteria</taxon>
        <taxon>Pseudomonadati</taxon>
        <taxon>Bacteroidota</taxon>
        <taxon>Chitinophagia</taxon>
        <taxon>Chitinophagales</taxon>
        <taxon>Chitinophagaceae</taxon>
        <taxon>Niastella</taxon>
    </lineage>
</organism>
<dbReference type="PANTHER" id="PTHR12526">
    <property type="entry name" value="GLYCOSYLTRANSFERASE"/>
    <property type="match status" value="1"/>
</dbReference>
<name>A0A1V9EXI8_9BACT</name>
<reference evidence="3" key="1">
    <citation type="submission" date="2016-04" db="EMBL/GenBank/DDBJ databases">
        <authorList>
            <person name="Chen L."/>
            <person name="Zhuang W."/>
            <person name="Wang G."/>
        </authorList>
    </citation>
    <scope>NUCLEOTIDE SEQUENCE [LARGE SCALE GENOMIC DNA]</scope>
    <source>
        <strain evidence="3">17621</strain>
    </source>
</reference>
<accession>A0A1V9EXI8</accession>
<dbReference type="GO" id="GO:0016757">
    <property type="term" value="F:glycosyltransferase activity"/>
    <property type="evidence" value="ECO:0007669"/>
    <property type="project" value="InterPro"/>
</dbReference>
<dbReference type="Pfam" id="PF00534">
    <property type="entry name" value="Glycos_transf_1"/>
    <property type="match status" value="1"/>
</dbReference>
<proteinExistence type="predicted"/>
<dbReference type="SUPFAM" id="SSF53756">
    <property type="entry name" value="UDP-Glycosyltransferase/glycogen phosphorylase"/>
    <property type="match status" value="1"/>
</dbReference>
<sequence>MQQKKKILLSHSGKQHSYYVARALNDLGYLRTFYTSSYIGNISAQKLIQKLDLTFFSRRFLDGLGGNKVHSSWKYEIKELVYRRLKGNTQAVSQLVYDRDVKFDKDLAGKLHRLHFDAFWGFQGSSRECIDKANELGKESICEMTIAHVPFAKRLLLEEAKLHPEWAESIDFVSFPAHYEMRLIEEPLLAKKVIAISSFLKKTLVEEGVTSEKISVIPLGFDANSVSFEKENESINNRPLRVLYAGRITQRKGIKYLLDAIKCFNKKDVELHIIGNVYGKGQEFEKYKDLYQYTPGISQLQLYKQYKDYDVLVFPSLLEGFGLVTIEAMGAGLPVITTANTNASEVLRHGLNGYLVPIRDSQAIVDAITRIRNMDNPEFQRMRQLARLTALQYTWDVHKEKVLTFLNSI</sequence>
<dbReference type="RefSeq" id="WP_081199270.1">
    <property type="nucleotide sequence ID" value="NZ_FOCZ01000001.1"/>
</dbReference>
<protein>
    <recommendedName>
        <fullName evidence="1">Glycosyl transferase family 1 domain-containing protein</fullName>
    </recommendedName>
</protein>
<dbReference type="OrthoDB" id="596635at2"/>
<dbReference type="EMBL" id="LVXG01000012">
    <property type="protein sequence ID" value="OQP50830.1"/>
    <property type="molecule type" value="Genomic_DNA"/>
</dbReference>
<dbReference type="Proteomes" id="UP000192610">
    <property type="component" value="Unassembled WGS sequence"/>
</dbReference>
<evidence type="ECO:0000313" key="2">
    <source>
        <dbReference type="EMBL" id="OQP50830.1"/>
    </source>
</evidence>
<dbReference type="CDD" id="cd03801">
    <property type="entry name" value="GT4_PimA-like"/>
    <property type="match status" value="1"/>
</dbReference>
<dbReference type="InterPro" id="IPR001296">
    <property type="entry name" value="Glyco_trans_1"/>
</dbReference>
<gene>
    <name evidence="2" type="ORF">A4H97_03115</name>
</gene>
<dbReference type="Gene3D" id="3.40.50.2000">
    <property type="entry name" value="Glycogen Phosphorylase B"/>
    <property type="match status" value="2"/>
</dbReference>
<evidence type="ECO:0000259" key="1">
    <source>
        <dbReference type="Pfam" id="PF00534"/>
    </source>
</evidence>
<keyword evidence="3" id="KW-1185">Reference proteome</keyword>